<proteinExistence type="predicted"/>
<evidence type="ECO:0000313" key="1">
    <source>
        <dbReference type="EMBL" id="GJS65453.1"/>
    </source>
</evidence>
<gene>
    <name evidence="1" type="ORF">Tco_0680017</name>
</gene>
<reference evidence="1" key="1">
    <citation type="journal article" date="2022" name="Int. J. Mol. Sci.">
        <title>Draft Genome of Tanacetum Coccineum: Genomic Comparison of Closely Related Tanacetum-Family Plants.</title>
        <authorList>
            <person name="Yamashiro T."/>
            <person name="Shiraishi A."/>
            <person name="Nakayama K."/>
            <person name="Satake H."/>
        </authorList>
    </citation>
    <scope>NUCLEOTIDE SEQUENCE</scope>
</reference>
<evidence type="ECO:0000313" key="2">
    <source>
        <dbReference type="Proteomes" id="UP001151760"/>
    </source>
</evidence>
<dbReference type="Proteomes" id="UP001151760">
    <property type="component" value="Unassembled WGS sequence"/>
</dbReference>
<reference evidence="1" key="2">
    <citation type="submission" date="2022-01" db="EMBL/GenBank/DDBJ databases">
        <authorList>
            <person name="Yamashiro T."/>
            <person name="Shiraishi A."/>
            <person name="Satake H."/>
            <person name="Nakayama K."/>
        </authorList>
    </citation>
    <scope>NUCLEOTIDE SEQUENCE</scope>
</reference>
<accession>A0ABQ4XKH2</accession>
<keyword evidence="2" id="KW-1185">Reference proteome</keyword>
<organism evidence="1 2">
    <name type="scientific">Tanacetum coccineum</name>
    <dbReference type="NCBI Taxonomy" id="301880"/>
    <lineage>
        <taxon>Eukaryota</taxon>
        <taxon>Viridiplantae</taxon>
        <taxon>Streptophyta</taxon>
        <taxon>Embryophyta</taxon>
        <taxon>Tracheophyta</taxon>
        <taxon>Spermatophyta</taxon>
        <taxon>Magnoliopsida</taxon>
        <taxon>eudicotyledons</taxon>
        <taxon>Gunneridae</taxon>
        <taxon>Pentapetalae</taxon>
        <taxon>asterids</taxon>
        <taxon>campanulids</taxon>
        <taxon>Asterales</taxon>
        <taxon>Asteraceae</taxon>
        <taxon>Asteroideae</taxon>
        <taxon>Anthemideae</taxon>
        <taxon>Anthemidinae</taxon>
        <taxon>Tanacetum</taxon>
    </lineage>
</organism>
<dbReference type="EMBL" id="BQNB010009579">
    <property type="protein sequence ID" value="GJS65453.1"/>
    <property type="molecule type" value="Genomic_DNA"/>
</dbReference>
<protein>
    <submittedName>
        <fullName evidence="1">Retrotransposable element Tf2</fullName>
    </submittedName>
</protein>
<sequence length="146" mass="17090">MSGKQPKQWMKWLSLAEWWYNTNHHSDMINTTPYEMVYGQVPPMHVRYMGGESKVEAVDRTLIAREEAIEVCKFLLNKTQNKMKSQADKQMIDREFEPIAILDRRLAKKGNAATVFVIIQWANGSKEDATREPTKDIRNRFLDFPL</sequence>
<comment type="caution">
    <text evidence="1">The sequence shown here is derived from an EMBL/GenBank/DDBJ whole genome shotgun (WGS) entry which is preliminary data.</text>
</comment>
<name>A0ABQ4XKH2_9ASTR</name>
<dbReference type="Gene3D" id="3.30.420.10">
    <property type="entry name" value="Ribonuclease H-like superfamily/Ribonuclease H"/>
    <property type="match status" value="1"/>
</dbReference>
<dbReference type="InterPro" id="IPR036397">
    <property type="entry name" value="RNaseH_sf"/>
</dbReference>